<proteinExistence type="predicted"/>
<protein>
    <submittedName>
        <fullName evidence="2">Uncharacterized protein</fullName>
    </submittedName>
</protein>
<dbReference type="EMBL" id="JBHSPR010000020">
    <property type="protein sequence ID" value="MFC6019584.1"/>
    <property type="molecule type" value="Genomic_DNA"/>
</dbReference>
<feature type="transmembrane region" description="Helical" evidence="1">
    <location>
        <begin position="20"/>
        <end position="43"/>
    </location>
</feature>
<reference evidence="3" key="1">
    <citation type="journal article" date="2019" name="Int. J. Syst. Evol. Microbiol.">
        <title>The Global Catalogue of Microorganisms (GCM) 10K type strain sequencing project: providing services to taxonomists for standard genome sequencing and annotation.</title>
        <authorList>
            <consortium name="The Broad Institute Genomics Platform"/>
            <consortium name="The Broad Institute Genome Sequencing Center for Infectious Disease"/>
            <person name="Wu L."/>
            <person name="Ma J."/>
        </authorList>
    </citation>
    <scope>NUCLEOTIDE SEQUENCE [LARGE SCALE GENOMIC DNA]</scope>
    <source>
        <strain evidence="3">ZS-35-S2</strain>
    </source>
</reference>
<accession>A0ABW1KF81</accession>
<organism evidence="2 3">
    <name type="scientific">Plantactinospora solaniradicis</name>
    <dbReference type="NCBI Taxonomy" id="1723736"/>
    <lineage>
        <taxon>Bacteria</taxon>
        <taxon>Bacillati</taxon>
        <taxon>Actinomycetota</taxon>
        <taxon>Actinomycetes</taxon>
        <taxon>Micromonosporales</taxon>
        <taxon>Micromonosporaceae</taxon>
        <taxon>Plantactinospora</taxon>
    </lineage>
</organism>
<dbReference type="Proteomes" id="UP001596203">
    <property type="component" value="Unassembled WGS sequence"/>
</dbReference>
<comment type="caution">
    <text evidence="2">The sequence shown here is derived from an EMBL/GenBank/DDBJ whole genome shotgun (WGS) entry which is preliminary data.</text>
</comment>
<keyword evidence="1" id="KW-0472">Membrane</keyword>
<evidence type="ECO:0000313" key="3">
    <source>
        <dbReference type="Proteomes" id="UP001596203"/>
    </source>
</evidence>
<gene>
    <name evidence="2" type="ORF">ACFP2T_25665</name>
</gene>
<keyword evidence="1" id="KW-1133">Transmembrane helix</keyword>
<sequence length="212" mass="22970">MQSGRHQYRLAVGFQRGIELGFMVVYLTGAVAAIVAVCSGYALGKFLVQVVADGVDPLNWGPFSLPSVMTVILVVPLWFWMLVVIRSIYPGAWLMGTRLTVQDGLRRVIDLADARSMSLHSTTERLAVPASVSGVGSPPMVPLLLVCSDSREVRLRLASRERVLLPPAQLVLLANALSAARCPGAAETVAWLRATAASTQAYRWSPYPPGRR</sequence>
<dbReference type="RefSeq" id="WP_377425670.1">
    <property type="nucleotide sequence ID" value="NZ_JBHSPR010000020.1"/>
</dbReference>
<evidence type="ECO:0000256" key="1">
    <source>
        <dbReference type="SAM" id="Phobius"/>
    </source>
</evidence>
<keyword evidence="3" id="KW-1185">Reference proteome</keyword>
<feature type="transmembrane region" description="Helical" evidence="1">
    <location>
        <begin position="63"/>
        <end position="85"/>
    </location>
</feature>
<keyword evidence="1" id="KW-0812">Transmembrane</keyword>
<name>A0ABW1KF81_9ACTN</name>
<evidence type="ECO:0000313" key="2">
    <source>
        <dbReference type="EMBL" id="MFC6019584.1"/>
    </source>
</evidence>